<feature type="region of interest" description="Disordered" evidence="1">
    <location>
        <begin position="1"/>
        <end position="33"/>
    </location>
</feature>
<dbReference type="Proteomes" id="UP000235786">
    <property type="component" value="Unassembled WGS sequence"/>
</dbReference>
<name>A0A2J6RSQ8_HYAVF</name>
<evidence type="ECO:0000256" key="1">
    <source>
        <dbReference type="SAM" id="MobiDB-lite"/>
    </source>
</evidence>
<dbReference type="AlphaFoldDB" id="A0A2J6RSQ8"/>
<dbReference type="PANTHER" id="PTHR36847:SF1">
    <property type="entry name" value="AMIDOLIGASE ENZYME"/>
    <property type="match status" value="1"/>
</dbReference>
<evidence type="ECO:0008006" key="4">
    <source>
        <dbReference type="Google" id="ProtNLM"/>
    </source>
</evidence>
<proteinExistence type="predicted"/>
<dbReference type="EMBL" id="KZ613944">
    <property type="protein sequence ID" value="PMD41551.1"/>
    <property type="molecule type" value="Genomic_DNA"/>
</dbReference>
<gene>
    <name evidence="2" type="ORF">L207DRAFT_426246</name>
</gene>
<protein>
    <recommendedName>
        <fullName evidence="4">Amidoligase enzyme</fullName>
    </recommendedName>
</protein>
<dbReference type="OrthoDB" id="412402at2759"/>
<dbReference type="InterPro" id="IPR022025">
    <property type="entry name" value="Amidoligase_2"/>
</dbReference>
<feature type="compositionally biased region" description="Acidic residues" evidence="1">
    <location>
        <begin position="19"/>
        <end position="29"/>
    </location>
</feature>
<organism evidence="2 3">
    <name type="scientific">Hyaloscypha variabilis (strain UAMH 11265 / GT02V1 / F)</name>
    <name type="common">Meliniomyces variabilis</name>
    <dbReference type="NCBI Taxonomy" id="1149755"/>
    <lineage>
        <taxon>Eukaryota</taxon>
        <taxon>Fungi</taxon>
        <taxon>Dikarya</taxon>
        <taxon>Ascomycota</taxon>
        <taxon>Pezizomycotina</taxon>
        <taxon>Leotiomycetes</taxon>
        <taxon>Helotiales</taxon>
        <taxon>Hyaloscyphaceae</taxon>
        <taxon>Hyaloscypha</taxon>
        <taxon>Hyaloscypha variabilis</taxon>
    </lineage>
</organism>
<accession>A0A2J6RSQ8</accession>
<reference evidence="2 3" key="1">
    <citation type="submission" date="2016-04" db="EMBL/GenBank/DDBJ databases">
        <title>A degradative enzymes factory behind the ericoid mycorrhizal symbiosis.</title>
        <authorList>
            <consortium name="DOE Joint Genome Institute"/>
            <person name="Martino E."/>
            <person name="Morin E."/>
            <person name="Grelet G."/>
            <person name="Kuo A."/>
            <person name="Kohler A."/>
            <person name="Daghino S."/>
            <person name="Barry K."/>
            <person name="Choi C."/>
            <person name="Cichocki N."/>
            <person name="Clum A."/>
            <person name="Copeland A."/>
            <person name="Hainaut M."/>
            <person name="Haridas S."/>
            <person name="Labutti K."/>
            <person name="Lindquist E."/>
            <person name="Lipzen A."/>
            <person name="Khouja H.-R."/>
            <person name="Murat C."/>
            <person name="Ohm R."/>
            <person name="Olson A."/>
            <person name="Spatafora J."/>
            <person name="Veneault-Fourrey C."/>
            <person name="Henrissat B."/>
            <person name="Grigoriev I."/>
            <person name="Martin F."/>
            <person name="Perotto S."/>
        </authorList>
    </citation>
    <scope>NUCLEOTIDE SEQUENCE [LARGE SCALE GENOMIC DNA]</scope>
    <source>
        <strain evidence="2 3">F</strain>
    </source>
</reference>
<evidence type="ECO:0000313" key="2">
    <source>
        <dbReference type="EMBL" id="PMD41551.1"/>
    </source>
</evidence>
<dbReference type="PANTHER" id="PTHR36847">
    <property type="entry name" value="AMIDOLIGASE ENZYME"/>
    <property type="match status" value="1"/>
</dbReference>
<evidence type="ECO:0000313" key="3">
    <source>
        <dbReference type="Proteomes" id="UP000235786"/>
    </source>
</evidence>
<keyword evidence="3" id="KW-1185">Reference proteome</keyword>
<sequence>MAPKGPSKGKKFNPIDLTGSDDDDDDDDNNASNNKLTWGVELEFVYAFHESTVKLKPIYKDGEYHKTSLKKDASYSERAAVTTSRALNIQRNSAGNVNYNSWLIQKEYNKELEVYGEEVQQILSQVLTKKCPGIKNRVQEKMEAEDKVEMYYNEWLVMSEKSICGVGSANIPAWIPEVTSKTDWDSFGLELASPIFESNSDQGYTEISKILEATRGIAKARFPAAFITNQCGLHVHVQAPEDIKVLQELAWVIFVYEAQIARLHPPCRRPMHPNAAYVVESNRIRLLHQPDCTPNRYTYTTFDVSNDELIRTSYGIMRDTIHNREDAASLATLMNAPVARTDQNFMNVGNRNRQVNFTTAARDKYFPCTIEFRQARGSLNPIVIRKWVEFCIGLVRVAQFYAENPNKFPVQEFDKNARNADNKLLKTRISIMDLMRDMGLVRKTKIFGRTGWRDSQ</sequence>
<dbReference type="STRING" id="1149755.A0A2J6RSQ8"/>
<dbReference type="Pfam" id="PF12224">
    <property type="entry name" value="Amidoligase_2"/>
    <property type="match status" value="1"/>
</dbReference>